<gene>
    <name evidence="5" type="ORF">DR864_14425</name>
</gene>
<evidence type="ECO:0000256" key="1">
    <source>
        <dbReference type="ARBA" id="ARBA00022487"/>
    </source>
</evidence>
<evidence type="ECO:0000313" key="6">
    <source>
        <dbReference type="Proteomes" id="UP000251993"/>
    </source>
</evidence>
<sequence length="428" mass="47969">MHKLSTIKAVIYTVLGVMMSLNAFTQKILVNYDESKMPSFTLPDPLLLPNGKPIKSKDVWEKTGRPAVLKQFAENVYGVNPFSGAVKIASEVKTVNENALNGKAISKQITLRFPEISPTLTLDILLYLPKNVKQAPVFVSLNFTGNHTTTHEKDVFVTEKWVNSGFDKTFVNNRATDASRGIAERRWPMEAIVARGYAVATAYYGDLEADHTEGWKTGLRSVLTPEQREKWSAIGVWAWSMSRMVDYLIKNESLVDGQKVIALGHSRIGKATLWAAAEDPRFAMVISNDSGEGGAALARRWIGETVEHLNTQFPHWFCANYKKYNKAVAELPVDSHELLGLMGPRPLYVASATEDIWADPKGEFLGALEAEKVYQLYKKTGLGTNIMPMPNSPVGKTIGYHIREGKHDILLYDWQQYMNFADKHFEIK</sequence>
<keyword evidence="6" id="KW-1185">Reference proteome</keyword>
<name>A0A344TSC4_9BACT</name>
<dbReference type="GO" id="GO:0052689">
    <property type="term" value="F:carboxylic ester hydrolase activity"/>
    <property type="evidence" value="ECO:0007669"/>
    <property type="project" value="UniProtKB-KW"/>
</dbReference>
<dbReference type="RefSeq" id="WP_114070287.1">
    <property type="nucleotide sequence ID" value="NZ_CP030850.1"/>
</dbReference>
<dbReference type="Gene3D" id="3.40.50.1820">
    <property type="entry name" value="alpha/beta hydrolase"/>
    <property type="match status" value="1"/>
</dbReference>
<dbReference type="EMBL" id="CP030850">
    <property type="protein sequence ID" value="AXE21545.1"/>
    <property type="molecule type" value="Genomic_DNA"/>
</dbReference>
<dbReference type="OrthoDB" id="9809261at2"/>
<dbReference type="InterPro" id="IPR029058">
    <property type="entry name" value="AB_hydrolase_fold"/>
</dbReference>
<accession>A0A344TSC4</accession>
<keyword evidence="1" id="KW-0719">Serine esterase</keyword>
<evidence type="ECO:0000313" key="5">
    <source>
        <dbReference type="EMBL" id="AXE21545.1"/>
    </source>
</evidence>
<dbReference type="Pfam" id="PF22244">
    <property type="entry name" value="GCE_fung"/>
    <property type="match status" value="1"/>
</dbReference>
<evidence type="ECO:0000256" key="2">
    <source>
        <dbReference type="ARBA" id="ARBA00022729"/>
    </source>
</evidence>
<evidence type="ECO:0000256" key="3">
    <source>
        <dbReference type="ARBA" id="ARBA00022801"/>
    </source>
</evidence>
<protein>
    <submittedName>
        <fullName evidence="5">Acetylxylan esterase</fullName>
    </submittedName>
</protein>
<dbReference type="AlphaFoldDB" id="A0A344TSC4"/>
<reference evidence="5 6" key="1">
    <citation type="submission" date="2018-07" db="EMBL/GenBank/DDBJ databases">
        <title>Genome sequencing of Runella.</title>
        <authorList>
            <person name="Baek M.-G."/>
            <person name="Yi H."/>
        </authorList>
    </citation>
    <scope>NUCLEOTIDE SEQUENCE [LARGE SCALE GENOMIC DNA]</scope>
    <source>
        <strain evidence="5 6">HYN0085</strain>
    </source>
</reference>
<dbReference type="InterPro" id="IPR054579">
    <property type="entry name" value="GCE-like_dom"/>
</dbReference>
<dbReference type="SUPFAM" id="SSF53474">
    <property type="entry name" value="alpha/beta-Hydrolases"/>
    <property type="match status" value="1"/>
</dbReference>
<organism evidence="5 6">
    <name type="scientific">Runella rosea</name>
    <dbReference type="NCBI Taxonomy" id="2259595"/>
    <lineage>
        <taxon>Bacteria</taxon>
        <taxon>Pseudomonadati</taxon>
        <taxon>Bacteroidota</taxon>
        <taxon>Cytophagia</taxon>
        <taxon>Cytophagales</taxon>
        <taxon>Spirosomataceae</taxon>
        <taxon>Runella</taxon>
    </lineage>
</organism>
<keyword evidence="2" id="KW-0732">Signal</keyword>
<proteinExistence type="predicted"/>
<evidence type="ECO:0000259" key="4">
    <source>
        <dbReference type="Pfam" id="PF22244"/>
    </source>
</evidence>
<feature type="domain" description="4-O-methyl-glucuronoyl methylesterase-like" evidence="4">
    <location>
        <begin position="228"/>
        <end position="375"/>
    </location>
</feature>
<dbReference type="KEGG" id="run:DR864_14425"/>
<dbReference type="Proteomes" id="UP000251993">
    <property type="component" value="Chromosome"/>
</dbReference>
<keyword evidence="3" id="KW-0378">Hydrolase</keyword>